<accession>A0AA39LM46</accession>
<proteinExistence type="predicted"/>
<gene>
    <name evidence="2" type="ORF">QR680_016149</name>
</gene>
<dbReference type="AlphaFoldDB" id="A0AA39LM46"/>
<evidence type="ECO:0000313" key="2">
    <source>
        <dbReference type="EMBL" id="KAK0402109.1"/>
    </source>
</evidence>
<keyword evidence="3" id="KW-1185">Reference proteome</keyword>
<organism evidence="2 3">
    <name type="scientific">Steinernema hermaphroditum</name>
    <dbReference type="NCBI Taxonomy" id="289476"/>
    <lineage>
        <taxon>Eukaryota</taxon>
        <taxon>Metazoa</taxon>
        <taxon>Ecdysozoa</taxon>
        <taxon>Nematoda</taxon>
        <taxon>Chromadorea</taxon>
        <taxon>Rhabditida</taxon>
        <taxon>Tylenchina</taxon>
        <taxon>Panagrolaimomorpha</taxon>
        <taxon>Strongyloidoidea</taxon>
        <taxon>Steinernematidae</taxon>
        <taxon>Steinernema</taxon>
    </lineage>
</organism>
<comment type="caution">
    <text evidence="2">The sequence shown here is derived from an EMBL/GenBank/DDBJ whole genome shotgun (WGS) entry which is preliminary data.</text>
</comment>
<protein>
    <submittedName>
        <fullName evidence="2">Uncharacterized protein</fullName>
    </submittedName>
</protein>
<evidence type="ECO:0000313" key="3">
    <source>
        <dbReference type="Proteomes" id="UP001175271"/>
    </source>
</evidence>
<sequence length="100" mass="11249">MYRFVLLSVLLAVSAYAESEPRDDGFFAKHFGWFKHRFGSQPIATDPVARDHPEPTRITIPVTTLDPIDFTSESISDAPSEAIEIHNTNSTETIKVENEQ</sequence>
<reference evidence="2" key="1">
    <citation type="submission" date="2023-06" db="EMBL/GenBank/DDBJ databases">
        <title>Genomic analysis of the entomopathogenic nematode Steinernema hermaphroditum.</title>
        <authorList>
            <person name="Schwarz E.M."/>
            <person name="Heppert J.K."/>
            <person name="Baniya A."/>
            <person name="Schwartz H.T."/>
            <person name="Tan C.-H."/>
            <person name="Antoshechkin I."/>
            <person name="Sternberg P.W."/>
            <person name="Goodrich-Blair H."/>
            <person name="Dillman A.R."/>
        </authorList>
    </citation>
    <scope>NUCLEOTIDE SEQUENCE</scope>
    <source>
        <strain evidence="2">PS9179</strain>
        <tissue evidence="2">Whole animal</tissue>
    </source>
</reference>
<keyword evidence="1" id="KW-0732">Signal</keyword>
<evidence type="ECO:0000256" key="1">
    <source>
        <dbReference type="SAM" id="SignalP"/>
    </source>
</evidence>
<dbReference type="Proteomes" id="UP001175271">
    <property type="component" value="Unassembled WGS sequence"/>
</dbReference>
<feature type="chain" id="PRO_5041347635" evidence="1">
    <location>
        <begin position="20"/>
        <end position="100"/>
    </location>
</feature>
<feature type="signal peptide" evidence="1">
    <location>
        <begin position="1"/>
        <end position="19"/>
    </location>
</feature>
<dbReference type="EMBL" id="JAUCMV010000004">
    <property type="protein sequence ID" value="KAK0402109.1"/>
    <property type="molecule type" value="Genomic_DNA"/>
</dbReference>
<name>A0AA39LM46_9BILA</name>